<dbReference type="InterPro" id="IPR032466">
    <property type="entry name" value="Metal_Hydrolase"/>
</dbReference>
<gene>
    <name evidence="3" type="ORF">FUT82_05860</name>
    <name evidence="2" type="ORF">TPHV1_320006</name>
</gene>
<evidence type="ECO:0000259" key="1">
    <source>
        <dbReference type="Pfam" id="PF04909"/>
    </source>
</evidence>
<dbReference type="GeneID" id="57753876"/>
<sequence length="229" mass="26172">MTDNHIHIGTFYNTYYDAKTVFGVLKESGVDEFYYSSTTSGMAFNTALDLMSIYEDIKKEITEAQAVAESLSLKAHPLYWVIPELHYTGLEVQTVLQEIPYEGFKLHPRANKWDLQNSQTRDLAHGVFKTADELKLPVLIHTGYDDDRADLFEEFFASAPNAKIILAHCRPLETTLRLLGEYKNVFCDTAFVSRRDIKKICSAGFTDKILFGSDFPITVFLYHAYGKWL</sequence>
<dbReference type="OrthoDB" id="9771932at2"/>
<keyword evidence="4" id="KW-1185">Reference proteome</keyword>
<dbReference type="EMBL" id="CDNC01000026">
    <property type="protein sequence ID" value="CEM62403.1"/>
    <property type="molecule type" value="Genomic_DNA"/>
</dbReference>
<organism evidence="2 4">
    <name type="scientific">Treponema phagedenis</name>
    <dbReference type="NCBI Taxonomy" id="162"/>
    <lineage>
        <taxon>Bacteria</taxon>
        <taxon>Pseudomonadati</taxon>
        <taxon>Spirochaetota</taxon>
        <taxon>Spirochaetia</taxon>
        <taxon>Spirochaetales</taxon>
        <taxon>Treponemataceae</taxon>
        <taxon>Treponema</taxon>
    </lineage>
</organism>
<dbReference type="InterPro" id="IPR006680">
    <property type="entry name" value="Amidohydro-rel"/>
</dbReference>
<evidence type="ECO:0000313" key="5">
    <source>
        <dbReference type="Proteomes" id="UP000323594"/>
    </source>
</evidence>
<dbReference type="RefSeq" id="WP_044634801.1">
    <property type="nucleotide sequence ID" value="NZ_CDNC01000026.1"/>
</dbReference>
<reference evidence="3 5" key="3">
    <citation type="submission" date="2019-08" db="EMBL/GenBank/DDBJ databases">
        <authorList>
            <person name="Kuhnert P."/>
        </authorList>
    </citation>
    <scope>NUCLEOTIDE SEQUENCE [LARGE SCALE GENOMIC DNA]</scope>
    <source>
        <strain evidence="3 5">B36.5</strain>
    </source>
</reference>
<evidence type="ECO:0000313" key="3">
    <source>
        <dbReference type="EMBL" id="QEJ97572.1"/>
    </source>
</evidence>
<dbReference type="Proteomes" id="UP000323594">
    <property type="component" value="Chromosome"/>
</dbReference>
<name>A0A0B7GV67_TREPH</name>
<protein>
    <submittedName>
        <fullName evidence="3">Amidohydrolase family protein</fullName>
    </submittedName>
</protein>
<evidence type="ECO:0000313" key="2">
    <source>
        <dbReference type="EMBL" id="CEM62403.1"/>
    </source>
</evidence>
<dbReference type="Proteomes" id="UP000042527">
    <property type="component" value="Unassembled WGS sequence"/>
</dbReference>
<reference evidence="2" key="1">
    <citation type="submission" date="2015-01" db="EMBL/GenBank/DDBJ databases">
        <authorList>
            <person name="Xiang T."/>
            <person name="Song Y."/>
            <person name="Huang L."/>
            <person name="Wang B."/>
            <person name="Wu P."/>
        </authorList>
    </citation>
    <scope>NUCLEOTIDE SEQUENCE [LARGE SCALE GENOMIC DNA]</scope>
    <source>
        <strain evidence="2">V1</strain>
    </source>
</reference>
<dbReference type="AlphaFoldDB" id="A0A0B7GV67"/>
<evidence type="ECO:0000313" key="4">
    <source>
        <dbReference type="Proteomes" id="UP000042527"/>
    </source>
</evidence>
<feature type="domain" description="Amidohydrolase-related" evidence="1">
    <location>
        <begin position="103"/>
        <end position="221"/>
    </location>
</feature>
<dbReference type="Gene3D" id="3.20.20.140">
    <property type="entry name" value="Metal-dependent hydrolases"/>
    <property type="match status" value="1"/>
</dbReference>
<proteinExistence type="predicted"/>
<dbReference type="GO" id="GO:0016787">
    <property type="term" value="F:hydrolase activity"/>
    <property type="evidence" value="ECO:0007669"/>
    <property type="project" value="InterPro"/>
</dbReference>
<dbReference type="EMBL" id="CP042817">
    <property type="protein sequence ID" value="QEJ97572.1"/>
    <property type="molecule type" value="Genomic_DNA"/>
</dbReference>
<reference evidence="4" key="2">
    <citation type="submission" date="2015-01" db="EMBL/GenBank/DDBJ databases">
        <authorList>
            <person name="Manzoor Shahid"/>
            <person name="Zubair Saima"/>
        </authorList>
    </citation>
    <scope>NUCLEOTIDE SEQUENCE [LARGE SCALE GENOMIC DNA]</scope>
    <source>
        <strain evidence="4">V1</strain>
    </source>
</reference>
<dbReference type="SUPFAM" id="SSF51556">
    <property type="entry name" value="Metallo-dependent hydrolases"/>
    <property type="match status" value="1"/>
</dbReference>
<accession>A0A0B7GV67</accession>
<dbReference type="Pfam" id="PF04909">
    <property type="entry name" value="Amidohydro_2"/>
    <property type="match status" value="1"/>
</dbReference>